<accession>A0AAV7V0V0</accession>
<dbReference type="Proteomes" id="UP001066276">
    <property type="component" value="Chromosome 2_2"/>
</dbReference>
<evidence type="ECO:0000313" key="2">
    <source>
        <dbReference type="Proteomes" id="UP001066276"/>
    </source>
</evidence>
<gene>
    <name evidence="1" type="ORF">NDU88_003725</name>
</gene>
<dbReference type="EMBL" id="JANPWB010000004">
    <property type="protein sequence ID" value="KAJ1194436.1"/>
    <property type="molecule type" value="Genomic_DNA"/>
</dbReference>
<evidence type="ECO:0000313" key="1">
    <source>
        <dbReference type="EMBL" id="KAJ1194436.1"/>
    </source>
</evidence>
<sequence length="223" mass="25002">MHVSVVVVPLPHYGAKYSMSEDEWSPRRVSPKKFVALVSMPKLIFSHLPFPVHTFPPTTTHTQIQCHINFLKTTCISVLCYQQMFKISIDHERGAKKMAAKWPPFKGDSADCDDHPTFILLMDPGTAGPKRRVGCGSSKEMACCLSAAASRNKVTHSLRNVLSTATEVRQRPCRKGARRCRLCEPKHQLPCGVPGLQAELGCLQTRRGHTREELQSTRTRKLL</sequence>
<reference evidence="1" key="1">
    <citation type="journal article" date="2022" name="bioRxiv">
        <title>Sequencing and chromosome-scale assembly of the giantPleurodeles waltlgenome.</title>
        <authorList>
            <person name="Brown T."/>
            <person name="Elewa A."/>
            <person name="Iarovenko S."/>
            <person name="Subramanian E."/>
            <person name="Araus A.J."/>
            <person name="Petzold A."/>
            <person name="Susuki M."/>
            <person name="Suzuki K.-i.T."/>
            <person name="Hayashi T."/>
            <person name="Toyoda A."/>
            <person name="Oliveira C."/>
            <person name="Osipova E."/>
            <person name="Leigh N.D."/>
            <person name="Simon A."/>
            <person name="Yun M.H."/>
        </authorList>
    </citation>
    <scope>NUCLEOTIDE SEQUENCE</scope>
    <source>
        <strain evidence="1">20211129_DDA</strain>
        <tissue evidence="1">Liver</tissue>
    </source>
</reference>
<protein>
    <submittedName>
        <fullName evidence="1">Uncharacterized protein</fullName>
    </submittedName>
</protein>
<comment type="caution">
    <text evidence="1">The sequence shown here is derived from an EMBL/GenBank/DDBJ whole genome shotgun (WGS) entry which is preliminary data.</text>
</comment>
<organism evidence="1 2">
    <name type="scientific">Pleurodeles waltl</name>
    <name type="common">Iberian ribbed newt</name>
    <dbReference type="NCBI Taxonomy" id="8319"/>
    <lineage>
        <taxon>Eukaryota</taxon>
        <taxon>Metazoa</taxon>
        <taxon>Chordata</taxon>
        <taxon>Craniata</taxon>
        <taxon>Vertebrata</taxon>
        <taxon>Euteleostomi</taxon>
        <taxon>Amphibia</taxon>
        <taxon>Batrachia</taxon>
        <taxon>Caudata</taxon>
        <taxon>Salamandroidea</taxon>
        <taxon>Salamandridae</taxon>
        <taxon>Pleurodelinae</taxon>
        <taxon>Pleurodeles</taxon>
    </lineage>
</organism>
<keyword evidence="2" id="KW-1185">Reference proteome</keyword>
<proteinExistence type="predicted"/>
<dbReference type="AlphaFoldDB" id="A0AAV7V0V0"/>
<name>A0AAV7V0V0_PLEWA</name>